<organism evidence="1 2">
    <name type="scientific">Actinomyces bovis</name>
    <dbReference type="NCBI Taxonomy" id="1658"/>
    <lineage>
        <taxon>Bacteria</taxon>
        <taxon>Bacillati</taxon>
        <taxon>Actinomycetota</taxon>
        <taxon>Actinomycetes</taxon>
        <taxon>Actinomycetales</taxon>
        <taxon>Actinomycetaceae</taxon>
        <taxon>Actinomyces</taxon>
    </lineage>
</organism>
<dbReference type="Proteomes" id="UP000250006">
    <property type="component" value="Unassembled WGS sequence"/>
</dbReference>
<evidence type="ECO:0000313" key="1">
    <source>
        <dbReference type="EMBL" id="SPT53123.1"/>
    </source>
</evidence>
<evidence type="ECO:0000313" key="2">
    <source>
        <dbReference type="Proteomes" id="UP000250006"/>
    </source>
</evidence>
<reference evidence="1 2" key="1">
    <citation type="submission" date="2018-06" db="EMBL/GenBank/DDBJ databases">
        <authorList>
            <consortium name="Pathogen Informatics"/>
            <person name="Doyle S."/>
        </authorList>
    </citation>
    <scope>NUCLEOTIDE SEQUENCE [LARGE SCALE GENOMIC DNA]</scope>
    <source>
        <strain evidence="1 2">NCTC11535</strain>
    </source>
</reference>
<gene>
    <name evidence="1" type="ORF">NCTC11535_00782</name>
</gene>
<proteinExistence type="predicted"/>
<dbReference type="PROSITE" id="PS51318">
    <property type="entry name" value="TAT"/>
    <property type="match status" value="1"/>
</dbReference>
<keyword evidence="2" id="KW-1185">Reference proteome</keyword>
<dbReference type="InterPro" id="IPR006311">
    <property type="entry name" value="TAT_signal"/>
</dbReference>
<sequence>MSKALDKAMEAPSSGVSRRSFGLLAGGAATLMVVGPTPSAAAATTYQSVAQNPKLVVVGPAAVFGQQTVVRVTSGKTAASELEAVGMLGTNGSLSKDARLLGVEQGQAEAPVASPPYVRATSAQATAKETYLVFPMVASTSTVTLMLPGFGVVDNVPVVPAAQAPFVVS</sequence>
<comment type="caution">
    <text evidence="1">The sequence shown here is derived from an EMBL/GenBank/DDBJ whole genome shotgun (WGS) entry which is preliminary data.</text>
</comment>
<dbReference type="EMBL" id="UAPQ01000006">
    <property type="protein sequence ID" value="SPT53123.1"/>
    <property type="molecule type" value="Genomic_DNA"/>
</dbReference>
<dbReference type="RefSeq" id="WP_111836105.1">
    <property type="nucleotide sequence ID" value="NZ_UAPQ01000006.1"/>
</dbReference>
<evidence type="ECO:0008006" key="3">
    <source>
        <dbReference type="Google" id="ProtNLM"/>
    </source>
</evidence>
<accession>A0ABY1VMR7</accession>
<protein>
    <recommendedName>
        <fullName evidence="3">Secreted protein</fullName>
    </recommendedName>
</protein>
<name>A0ABY1VMR7_9ACTO</name>